<evidence type="ECO:0000256" key="2">
    <source>
        <dbReference type="SAM" id="SignalP"/>
    </source>
</evidence>
<dbReference type="PANTHER" id="PTHR16026">
    <property type="entry name" value="CARTILAGE ACIDIC PROTEIN 1"/>
    <property type="match status" value="1"/>
</dbReference>
<name>A0AAP2G2R1_9RHOB</name>
<feature type="signal peptide" evidence="2">
    <location>
        <begin position="1"/>
        <end position="17"/>
    </location>
</feature>
<dbReference type="InterPro" id="IPR028994">
    <property type="entry name" value="Integrin_alpha_N"/>
</dbReference>
<gene>
    <name evidence="4" type="ORF">IV417_00620</name>
</gene>
<keyword evidence="1 2" id="KW-0732">Signal</keyword>
<dbReference type="Gene3D" id="2.130.10.130">
    <property type="entry name" value="Integrin alpha, N-terminal"/>
    <property type="match status" value="1"/>
</dbReference>
<evidence type="ECO:0000313" key="5">
    <source>
        <dbReference type="Proteomes" id="UP001315686"/>
    </source>
</evidence>
<accession>A0AAP2G2R1</accession>
<dbReference type="RefSeq" id="WP_327792092.1">
    <property type="nucleotide sequence ID" value="NZ_JADQAZ010000001.1"/>
</dbReference>
<dbReference type="InterPro" id="IPR013517">
    <property type="entry name" value="FG-GAP"/>
</dbReference>
<reference evidence="4 5" key="1">
    <citation type="journal article" date="2021" name="Arch. Microbiol.">
        <title>Harenicola maris gen. nov., sp. nov. isolated from the Sea of Japan shallow sediments.</title>
        <authorList>
            <person name="Romanenko L.A."/>
            <person name="Kurilenko V.V."/>
            <person name="Chernysheva N.Y."/>
            <person name="Tekutyeva L.A."/>
            <person name="Velansky P.V."/>
            <person name="Svetashev V.I."/>
            <person name="Isaeva M.P."/>
        </authorList>
    </citation>
    <scope>NUCLEOTIDE SEQUENCE [LARGE SCALE GENOMIC DNA]</scope>
    <source>
        <strain evidence="4 5">KMM 3653</strain>
    </source>
</reference>
<protein>
    <submittedName>
        <fullName evidence="4">CRTAC1 family protein</fullName>
    </submittedName>
</protein>
<dbReference type="PANTHER" id="PTHR16026:SF0">
    <property type="entry name" value="CARTILAGE ACIDIC PROTEIN 1"/>
    <property type="match status" value="1"/>
</dbReference>
<proteinExistence type="predicted"/>
<evidence type="ECO:0000256" key="1">
    <source>
        <dbReference type="ARBA" id="ARBA00022729"/>
    </source>
</evidence>
<dbReference type="Pfam" id="PF13517">
    <property type="entry name" value="FG-GAP_3"/>
    <property type="match status" value="2"/>
</dbReference>
<sequence length="503" mass="53779">MRGLLLPFLLAPALAHADAPLFTEVTGDLPVEHIYSGPWEHFVGGGVAVFDCNGDSLPELFAAGGENPARLFINASRPGDTLRFTLGDAPQVTGVTGAYPLDINSDGILDLVVLRAGANQVWRGGADCTFTDATSLWGIDAGSAWTTAFSAIWEEGADWPTLAFGNYVDREDKNGPFGTCDVNHVLRPEGQGRYGLPITLSPSYCTLSMLFSDDDGDGRPSLRVSNDRHYHADKGHEQMWELPNLTERAFSEAWEKTVIFGMGIASRDLTGDGLPEVMLTSMGDQLMQVNSAAGYDWAPYEIGTFAQRPYVGDAGGVSTGWHAQFGDVDNDARPDLFIAKGNVDEMPEGAMEDPNNLLMQGEDGTFTEAGDTAGVGSPHRGRGAALADLNADGWLDLVVVNRRAPMQLYMNRGLPGRSWIGIDLHKMGTNRAAVGAKVEVRTASGAQMQEVTVGGGHAGGQALPLHFGLGQTVGAEVRVTLQGKTPGPWRYLRAGRVHRIAAQ</sequence>
<dbReference type="SUPFAM" id="SSF69318">
    <property type="entry name" value="Integrin alpha N-terminal domain"/>
    <property type="match status" value="1"/>
</dbReference>
<feature type="chain" id="PRO_5043032160" evidence="2">
    <location>
        <begin position="18"/>
        <end position="503"/>
    </location>
</feature>
<evidence type="ECO:0000259" key="3">
    <source>
        <dbReference type="Pfam" id="PF07593"/>
    </source>
</evidence>
<keyword evidence="5" id="KW-1185">Reference proteome</keyword>
<dbReference type="InterPro" id="IPR027039">
    <property type="entry name" value="Crtac1"/>
</dbReference>
<dbReference type="InterPro" id="IPR011519">
    <property type="entry name" value="UnbV_ASPIC"/>
</dbReference>
<dbReference type="Pfam" id="PF07593">
    <property type="entry name" value="UnbV_ASPIC"/>
    <property type="match status" value="1"/>
</dbReference>
<dbReference type="Proteomes" id="UP001315686">
    <property type="component" value="Unassembled WGS sequence"/>
</dbReference>
<organism evidence="4 5">
    <name type="scientific">Harenicola maris</name>
    <dbReference type="NCBI Taxonomy" id="2841044"/>
    <lineage>
        <taxon>Bacteria</taxon>
        <taxon>Pseudomonadati</taxon>
        <taxon>Pseudomonadota</taxon>
        <taxon>Alphaproteobacteria</taxon>
        <taxon>Rhodobacterales</taxon>
        <taxon>Paracoccaceae</taxon>
        <taxon>Harenicola</taxon>
    </lineage>
</organism>
<comment type="caution">
    <text evidence="4">The sequence shown here is derived from an EMBL/GenBank/DDBJ whole genome shotgun (WGS) entry which is preliminary data.</text>
</comment>
<dbReference type="EMBL" id="JADQAZ010000001">
    <property type="protein sequence ID" value="MBT0955873.1"/>
    <property type="molecule type" value="Genomic_DNA"/>
</dbReference>
<feature type="domain" description="ASPIC/UnbV" evidence="3">
    <location>
        <begin position="433"/>
        <end position="481"/>
    </location>
</feature>
<dbReference type="AlphaFoldDB" id="A0AAP2G2R1"/>
<evidence type="ECO:0000313" key="4">
    <source>
        <dbReference type="EMBL" id="MBT0955873.1"/>
    </source>
</evidence>